<dbReference type="Proteomes" id="UP000324222">
    <property type="component" value="Unassembled WGS sequence"/>
</dbReference>
<comment type="caution">
    <text evidence="1">The sequence shown here is derived from an EMBL/GenBank/DDBJ whole genome shotgun (WGS) entry which is preliminary data.</text>
</comment>
<name>A0A5B7IZU7_PORTR</name>
<protein>
    <submittedName>
        <fullName evidence="1">Uncharacterized protein</fullName>
    </submittedName>
</protein>
<sequence>MKEESLLYVMEHEGSPEFHEKGGDDVSQQDGAGADGVAVTRVGGVGVIPWCLQGERENVSGVESLLATWSETMK</sequence>
<dbReference type="EMBL" id="VSRR010073859">
    <property type="protein sequence ID" value="MPC87226.1"/>
    <property type="molecule type" value="Genomic_DNA"/>
</dbReference>
<proteinExistence type="predicted"/>
<keyword evidence="2" id="KW-1185">Reference proteome</keyword>
<organism evidence="1 2">
    <name type="scientific">Portunus trituberculatus</name>
    <name type="common">Swimming crab</name>
    <name type="synonym">Neptunus trituberculatus</name>
    <dbReference type="NCBI Taxonomy" id="210409"/>
    <lineage>
        <taxon>Eukaryota</taxon>
        <taxon>Metazoa</taxon>
        <taxon>Ecdysozoa</taxon>
        <taxon>Arthropoda</taxon>
        <taxon>Crustacea</taxon>
        <taxon>Multicrustacea</taxon>
        <taxon>Malacostraca</taxon>
        <taxon>Eumalacostraca</taxon>
        <taxon>Eucarida</taxon>
        <taxon>Decapoda</taxon>
        <taxon>Pleocyemata</taxon>
        <taxon>Brachyura</taxon>
        <taxon>Eubrachyura</taxon>
        <taxon>Portunoidea</taxon>
        <taxon>Portunidae</taxon>
        <taxon>Portuninae</taxon>
        <taxon>Portunus</taxon>
    </lineage>
</organism>
<evidence type="ECO:0000313" key="1">
    <source>
        <dbReference type="EMBL" id="MPC87226.1"/>
    </source>
</evidence>
<dbReference type="AlphaFoldDB" id="A0A5B7IZU7"/>
<accession>A0A5B7IZU7</accession>
<evidence type="ECO:0000313" key="2">
    <source>
        <dbReference type="Proteomes" id="UP000324222"/>
    </source>
</evidence>
<gene>
    <name evidence="1" type="ORF">E2C01_082082</name>
</gene>
<reference evidence="1 2" key="1">
    <citation type="submission" date="2019-05" db="EMBL/GenBank/DDBJ databases">
        <title>Another draft genome of Portunus trituberculatus and its Hox gene families provides insights of decapod evolution.</title>
        <authorList>
            <person name="Jeong J.-H."/>
            <person name="Song I."/>
            <person name="Kim S."/>
            <person name="Choi T."/>
            <person name="Kim D."/>
            <person name="Ryu S."/>
            <person name="Kim W."/>
        </authorList>
    </citation>
    <scope>NUCLEOTIDE SEQUENCE [LARGE SCALE GENOMIC DNA]</scope>
    <source>
        <tissue evidence="1">Muscle</tissue>
    </source>
</reference>